<feature type="compositionally biased region" description="Basic and acidic residues" evidence="2">
    <location>
        <begin position="390"/>
        <end position="401"/>
    </location>
</feature>
<dbReference type="EMBL" id="MOMC01000005">
    <property type="protein sequence ID" value="ONH33391.1"/>
    <property type="molecule type" value="Genomic_DNA"/>
</dbReference>
<feature type="region of interest" description="Disordered" evidence="2">
    <location>
        <begin position="161"/>
        <end position="235"/>
    </location>
</feature>
<reference evidence="5" key="1">
    <citation type="submission" date="2016-10" db="EMBL/GenBank/DDBJ databases">
        <title>Frankia sp. NRRL B-16386 Genome sequencing.</title>
        <authorList>
            <person name="Ghodhbane-Gtari F."/>
            <person name="Swanson E."/>
            <person name="Gueddou A."/>
            <person name="Hezbri K."/>
            <person name="Ktari K."/>
            <person name="Nouioui I."/>
            <person name="Morris K."/>
            <person name="Simpson S."/>
            <person name="Abebe-Akele F."/>
            <person name="Thomas K."/>
            <person name="Gtari M."/>
            <person name="Tisa L.S."/>
        </authorList>
    </citation>
    <scope>NUCLEOTIDE SEQUENCE [LARGE SCALE GENOMIC DNA]</scope>
    <source>
        <strain evidence="5">NRRL B-16386</strain>
    </source>
</reference>
<dbReference type="STRING" id="1834516.BL253_02145"/>
<feature type="compositionally biased region" description="Gly residues" evidence="2">
    <location>
        <begin position="183"/>
        <end position="192"/>
    </location>
</feature>
<feature type="region of interest" description="Disordered" evidence="2">
    <location>
        <begin position="1"/>
        <end position="26"/>
    </location>
</feature>
<dbReference type="InterPro" id="IPR036890">
    <property type="entry name" value="HATPase_C_sf"/>
</dbReference>
<keyword evidence="1" id="KW-0808">Transferase</keyword>
<accession>A0A1V2ILV2</accession>
<evidence type="ECO:0000259" key="3">
    <source>
        <dbReference type="Pfam" id="PF13581"/>
    </source>
</evidence>
<dbReference type="GO" id="GO:0004674">
    <property type="term" value="F:protein serine/threonine kinase activity"/>
    <property type="evidence" value="ECO:0007669"/>
    <property type="project" value="UniProtKB-KW"/>
</dbReference>
<proteinExistence type="predicted"/>
<feature type="region of interest" description="Disordered" evidence="2">
    <location>
        <begin position="375"/>
        <end position="409"/>
    </location>
</feature>
<feature type="compositionally biased region" description="Low complexity" evidence="2">
    <location>
        <begin position="214"/>
        <end position="228"/>
    </location>
</feature>
<dbReference type="CDD" id="cd16936">
    <property type="entry name" value="HATPase_RsbW-like"/>
    <property type="match status" value="1"/>
</dbReference>
<dbReference type="InterPro" id="IPR050267">
    <property type="entry name" value="Anti-sigma-factor_SerPK"/>
</dbReference>
<dbReference type="Proteomes" id="UP000188929">
    <property type="component" value="Unassembled WGS sequence"/>
</dbReference>
<protein>
    <recommendedName>
        <fullName evidence="3">Histidine kinase/HSP90-like ATPase domain-containing protein</fullName>
    </recommendedName>
</protein>
<dbReference type="InterPro" id="IPR003594">
    <property type="entry name" value="HATPase_dom"/>
</dbReference>
<evidence type="ECO:0000313" key="4">
    <source>
        <dbReference type="EMBL" id="ONH33391.1"/>
    </source>
</evidence>
<name>A0A1V2ILV2_9ACTN</name>
<gene>
    <name evidence="4" type="ORF">BL253_02145</name>
</gene>
<dbReference type="Gene3D" id="3.30.565.10">
    <property type="entry name" value="Histidine kinase-like ATPase, C-terminal domain"/>
    <property type="match status" value="1"/>
</dbReference>
<evidence type="ECO:0000256" key="2">
    <source>
        <dbReference type="SAM" id="MobiDB-lite"/>
    </source>
</evidence>
<evidence type="ECO:0000256" key="1">
    <source>
        <dbReference type="ARBA" id="ARBA00022527"/>
    </source>
</evidence>
<dbReference type="RefSeq" id="WP_241834433.1">
    <property type="nucleotide sequence ID" value="NZ_MOMC01000005.1"/>
</dbReference>
<dbReference type="PANTHER" id="PTHR35526">
    <property type="entry name" value="ANTI-SIGMA-F FACTOR RSBW-RELATED"/>
    <property type="match status" value="1"/>
</dbReference>
<dbReference type="Pfam" id="PF13581">
    <property type="entry name" value="HATPase_c_2"/>
    <property type="match status" value="1"/>
</dbReference>
<keyword evidence="1" id="KW-0723">Serine/threonine-protein kinase</keyword>
<feature type="compositionally biased region" description="Low complexity" evidence="2">
    <location>
        <begin position="166"/>
        <end position="177"/>
    </location>
</feature>
<evidence type="ECO:0000313" key="5">
    <source>
        <dbReference type="Proteomes" id="UP000188929"/>
    </source>
</evidence>
<feature type="domain" description="Histidine kinase/HSP90-like ATPase" evidence="3">
    <location>
        <begin position="42"/>
        <end position="150"/>
    </location>
</feature>
<dbReference type="PANTHER" id="PTHR35526:SF3">
    <property type="entry name" value="ANTI-SIGMA-F FACTOR RSBW"/>
    <property type="match status" value="1"/>
</dbReference>
<keyword evidence="5" id="KW-1185">Reference proteome</keyword>
<dbReference type="AlphaFoldDB" id="A0A1V2ILV2"/>
<dbReference type="SUPFAM" id="SSF55874">
    <property type="entry name" value="ATPase domain of HSP90 chaperone/DNA topoisomerase II/histidine kinase"/>
    <property type="match status" value="1"/>
</dbReference>
<comment type="caution">
    <text evidence="4">The sequence shown here is derived from an EMBL/GenBank/DDBJ whole genome shotgun (WGS) entry which is preliminary data.</text>
</comment>
<keyword evidence="1" id="KW-0418">Kinase</keyword>
<sequence>MIDGSGNTDGTTSGSDPDADGASGDAEAAGGEVLMALRVDGAPEAVPRARREISSRLARATLPMRDLIGDIKLLAGELLTNAVLHGEPPVHLRLVARGTSLRVEVADTSQVAPLRARSSADTMTGRGLALVAAIAARWGTDVHRHGKVVWAEVDLVGAEEPGGQAGSYPAGSAPSSPVETGLEGAGPAGTGLDGAAVPAAQAESGPGRGGGRSADPAVATAPADAATTEHGLGSPPRYRVSLGDVSTDLLLAAKSHVDNLVREFTLAAVGGINGESAPVPPELAELIRTVTERFGEARQAIRRQALAAAAAGQPRTQLELRLPASTAEAGEEYLAALDKADEYAREARLLTLASPPAHRDFRRWYVSSLVTQLRAAGSGQPVPPPLSFEEYLRQRRERELPGEPAGGPS</sequence>
<organism evidence="4 5">
    <name type="scientific">Pseudofrankia asymbiotica</name>
    <dbReference type="NCBI Taxonomy" id="1834516"/>
    <lineage>
        <taxon>Bacteria</taxon>
        <taxon>Bacillati</taxon>
        <taxon>Actinomycetota</taxon>
        <taxon>Actinomycetes</taxon>
        <taxon>Frankiales</taxon>
        <taxon>Frankiaceae</taxon>
        <taxon>Pseudofrankia</taxon>
    </lineage>
</organism>